<comment type="similarity">
    <text evidence="2">Belongs to the enoyl-CoA hydratase/isomerase family.</text>
</comment>
<dbReference type="EMBL" id="JACAZF010000009">
    <property type="protein sequence ID" value="KAF7294527.1"/>
    <property type="molecule type" value="Genomic_DNA"/>
</dbReference>
<protein>
    <submittedName>
        <fullName evidence="6">Delta-2 dienoyl-CoA isomerase</fullName>
    </submittedName>
</protein>
<keyword evidence="7" id="KW-1185">Reference proteome</keyword>
<evidence type="ECO:0000313" key="6">
    <source>
        <dbReference type="EMBL" id="KAF7294527.1"/>
    </source>
</evidence>
<dbReference type="GO" id="GO:0005739">
    <property type="term" value="C:mitochondrion"/>
    <property type="evidence" value="ECO:0007669"/>
    <property type="project" value="TreeGrafter"/>
</dbReference>
<accession>A0A8H6VUL6</accession>
<dbReference type="InterPro" id="IPR045002">
    <property type="entry name" value="Ech1-like"/>
</dbReference>
<proteinExistence type="inferred from homology"/>
<dbReference type="CDD" id="cd06558">
    <property type="entry name" value="crotonase-like"/>
    <property type="match status" value="1"/>
</dbReference>
<sequence>MQISDGLSSQWLAVSEPEPYILHVELSRPPVNAFSIEQVEPWLHVSLSTDTTRRFWRAYGALFDRIIQEGRDVRAVVVSSALSKVFSAGIDFKDGLKARDDASDAARTWLSTYHHLKQFQSAIGAPQRCPFPVIVAVHGLVAGLGMDLMYACDIRYAAESTQFTIKEVAVGHAADIGTLASKITSNHSLMHELAYTSRMFTSNEALQLGLVSRVCAGGQKEVTDAALKLAKAIVRNSPIAVSGTKHILTHARDQRVLQNLDYVAAWNASALQTKVGHRLSLLDTVDHYEQDIPESIRAMQTREAPVFQPLSKPKL</sequence>
<evidence type="ECO:0000256" key="3">
    <source>
        <dbReference type="ARBA" id="ARBA00022832"/>
    </source>
</evidence>
<dbReference type="InterPro" id="IPR029045">
    <property type="entry name" value="ClpP/crotonase-like_dom_sf"/>
</dbReference>
<reference evidence="6" key="1">
    <citation type="submission" date="2020-05" db="EMBL/GenBank/DDBJ databases">
        <title>Mycena genomes resolve the evolution of fungal bioluminescence.</title>
        <authorList>
            <person name="Tsai I.J."/>
        </authorList>
    </citation>
    <scope>NUCLEOTIDE SEQUENCE</scope>
    <source>
        <strain evidence="6">171206Taipei</strain>
    </source>
</reference>
<dbReference type="GO" id="GO:0051750">
    <property type="term" value="F:delta(3,5)-delta(2,4)-dienoyl-CoA isomerase activity"/>
    <property type="evidence" value="ECO:0007669"/>
    <property type="project" value="TreeGrafter"/>
</dbReference>
<dbReference type="OrthoDB" id="14970at2759"/>
<evidence type="ECO:0000313" key="7">
    <source>
        <dbReference type="Proteomes" id="UP000636479"/>
    </source>
</evidence>
<comment type="pathway">
    <text evidence="1">Lipid metabolism; fatty acid beta-oxidation.</text>
</comment>
<evidence type="ECO:0000256" key="5">
    <source>
        <dbReference type="ARBA" id="ARBA00023235"/>
    </source>
</evidence>
<dbReference type="GeneID" id="59349012"/>
<comment type="caution">
    <text evidence="6">The sequence shown here is derived from an EMBL/GenBank/DDBJ whole genome shotgun (WGS) entry which is preliminary data.</text>
</comment>
<dbReference type="InterPro" id="IPR001753">
    <property type="entry name" value="Enoyl-CoA_hydra/iso"/>
</dbReference>
<dbReference type="PANTHER" id="PTHR43149">
    <property type="entry name" value="ENOYL-COA HYDRATASE"/>
    <property type="match status" value="1"/>
</dbReference>
<gene>
    <name evidence="6" type="ORF">MIND_00989200</name>
</gene>
<dbReference type="SUPFAM" id="SSF52096">
    <property type="entry name" value="ClpP/crotonase"/>
    <property type="match status" value="1"/>
</dbReference>
<dbReference type="GO" id="GO:0006635">
    <property type="term" value="P:fatty acid beta-oxidation"/>
    <property type="evidence" value="ECO:0007669"/>
    <property type="project" value="UniProtKB-UniPathway"/>
</dbReference>
<dbReference type="Pfam" id="PF00378">
    <property type="entry name" value="ECH_1"/>
    <property type="match status" value="1"/>
</dbReference>
<keyword evidence="5 6" id="KW-0413">Isomerase</keyword>
<name>A0A8H6VUL6_9AGAR</name>
<keyword evidence="4" id="KW-0443">Lipid metabolism</keyword>
<dbReference type="PANTHER" id="PTHR43149:SF1">
    <property type="entry name" value="DELTA(3,5)-DELTA(2,4)-DIENOYL-COA ISOMERASE, MITOCHONDRIAL"/>
    <property type="match status" value="1"/>
</dbReference>
<keyword evidence="3" id="KW-0276">Fatty acid metabolism</keyword>
<evidence type="ECO:0000256" key="4">
    <source>
        <dbReference type="ARBA" id="ARBA00023098"/>
    </source>
</evidence>
<organism evidence="6 7">
    <name type="scientific">Mycena indigotica</name>
    <dbReference type="NCBI Taxonomy" id="2126181"/>
    <lineage>
        <taxon>Eukaryota</taxon>
        <taxon>Fungi</taxon>
        <taxon>Dikarya</taxon>
        <taxon>Basidiomycota</taxon>
        <taxon>Agaricomycotina</taxon>
        <taxon>Agaricomycetes</taxon>
        <taxon>Agaricomycetidae</taxon>
        <taxon>Agaricales</taxon>
        <taxon>Marasmiineae</taxon>
        <taxon>Mycenaceae</taxon>
        <taxon>Mycena</taxon>
    </lineage>
</organism>
<dbReference type="UniPathway" id="UPA00659"/>
<evidence type="ECO:0000256" key="1">
    <source>
        <dbReference type="ARBA" id="ARBA00005005"/>
    </source>
</evidence>
<dbReference type="InterPro" id="IPR014748">
    <property type="entry name" value="Enoyl-CoA_hydra_C"/>
</dbReference>
<dbReference type="Gene3D" id="1.10.12.10">
    <property type="entry name" value="Lyase 2-enoyl-coa Hydratase, Chain A, domain 2"/>
    <property type="match status" value="1"/>
</dbReference>
<dbReference type="AlphaFoldDB" id="A0A8H6VUL6"/>
<dbReference type="RefSeq" id="XP_037215890.1">
    <property type="nucleotide sequence ID" value="XM_037366496.1"/>
</dbReference>
<evidence type="ECO:0000256" key="2">
    <source>
        <dbReference type="ARBA" id="ARBA00005254"/>
    </source>
</evidence>
<dbReference type="Proteomes" id="UP000636479">
    <property type="component" value="Unassembled WGS sequence"/>
</dbReference>
<dbReference type="Gene3D" id="3.90.226.10">
    <property type="entry name" value="2-enoyl-CoA Hydratase, Chain A, domain 1"/>
    <property type="match status" value="1"/>
</dbReference>